<evidence type="ECO:0000256" key="9">
    <source>
        <dbReference type="SAM" id="MobiDB-lite"/>
    </source>
</evidence>
<comment type="similarity">
    <text evidence="3 8">Belongs to the peptidase S54 family.</text>
</comment>
<evidence type="ECO:0000256" key="8">
    <source>
        <dbReference type="RuleBase" id="RU369051"/>
    </source>
</evidence>
<evidence type="ECO:0000313" key="12">
    <source>
        <dbReference type="EMBL" id="NWZ98626.1"/>
    </source>
</evidence>
<feature type="domain" description="Peptidase S54 rhomboid" evidence="10">
    <location>
        <begin position="651"/>
        <end position="787"/>
    </location>
</feature>
<evidence type="ECO:0000256" key="3">
    <source>
        <dbReference type="ARBA" id="ARBA00009045"/>
    </source>
</evidence>
<keyword evidence="5 8" id="KW-0256">Endoplasmic reticulum</keyword>
<evidence type="ECO:0000256" key="7">
    <source>
        <dbReference type="ARBA" id="ARBA00023136"/>
    </source>
</evidence>
<gene>
    <name evidence="12" type="primary">Rhbdf2</name>
    <name evidence="12" type="ORF">NESACU_R04421</name>
</gene>
<evidence type="ECO:0000256" key="4">
    <source>
        <dbReference type="ARBA" id="ARBA00022692"/>
    </source>
</evidence>
<dbReference type="InterPro" id="IPR022241">
    <property type="entry name" value="iRhom1_2_N"/>
</dbReference>
<sequence length="855" mass="96542">MSAGDKNGGSRSSSSSRLQSKKPPNLSIVIPPREAEEDGARKEVSAGAVPVPRWAWGVARCHRVPDAPCSAFQPPKVPVYRKSKSLQEPRPERRPGFRRQTSLSQSIRKGTAQWFGVSSDWEGKRQQWQRKSLQHCSMRYGKLKPAYRDMELPSQEVPSFQATESPKPAKMPKIVDPLARGRPFRHPDETDRPHTPHHVLPPLTPGVVSLASFNSIRSGYGRLPRRKRESVAHMSFKAAAALLRGRSVLEPLAPKQRSKRSFLYPSFMDEDMVDAADTLDSSFFSKASTFPCWLLELGRVPTYSMPDDVFESPPLSATYLRMHQVAEEARVSPEGARLASVPGGAGAAPRRGRRIASKVKHFAFDRKKRYYGLGVVGKWLNRTYRRSLSSIVQSQLEITDSHRPYFTYWITFVHILITLLVIGTYGIAPIGFAQHVTTELVLRNKGVYESVKYIQQENFWIGPSSIDLIHLGAKFSPCIRKDRQVERLIQRERDRERGSGCCVQNDNSGCIQTLPQDCSETLATFIKWPGSNAPAMGSGEKRTSGAVCHQDPRTCEEPASNPPHVWPDDITKWPICTYETKTNHTGLAHLDCEIKGRPCCIGTKGSCEITTREYCDFMHGYFHEEATLCSQVHCLDEVCGLLPFLNPEVPDQFYRLWLSLFLHAGIIHCLVSVTFQMTVLRDLEKLAGWHRISIIFILSGITGNLASAIFLPYRAEVGPAGSQFGLLACLFVELFQSWQVLEKPWKAFLNLFGIVLFLFICGLLPWIDNIAHLFGFLSGLLLSFAFLPYITFGTVDKLRKRAMIIVSLLVFLGLFASLVVWLYVYPVNWRWVEYLTCLPFTSKFCEKYELEQVLH</sequence>
<evidence type="ECO:0000313" key="13">
    <source>
        <dbReference type="Proteomes" id="UP000549091"/>
    </source>
</evidence>
<dbReference type="PANTHER" id="PTHR45965">
    <property type="entry name" value="INACTIVE RHOMBOID PROTEIN"/>
    <property type="match status" value="1"/>
</dbReference>
<dbReference type="EMBL" id="VZSU01001883">
    <property type="protein sequence ID" value="NWZ98626.1"/>
    <property type="molecule type" value="Genomic_DNA"/>
</dbReference>
<dbReference type="Gene3D" id="1.20.1540.10">
    <property type="entry name" value="Rhomboid-like"/>
    <property type="match status" value="1"/>
</dbReference>
<protein>
    <recommendedName>
        <fullName evidence="8">Inactive rhomboid protein</fullName>
        <shortName evidence="8">iRhom</shortName>
    </recommendedName>
    <alternativeName>
        <fullName evidence="8">Rhomboid family member</fullName>
    </alternativeName>
    <alternativeName>
        <fullName evidence="8">Rhomboid veinlet-like protein</fullName>
    </alternativeName>
</protein>
<dbReference type="Pfam" id="PF01694">
    <property type="entry name" value="Rhomboid"/>
    <property type="match status" value="1"/>
</dbReference>
<evidence type="ECO:0000256" key="6">
    <source>
        <dbReference type="ARBA" id="ARBA00022989"/>
    </source>
</evidence>
<accession>A0A7K7S237</accession>
<comment type="caution">
    <text evidence="8">Lacks conserved residue(s) required for the propagation of feature annotation.</text>
</comment>
<feature type="transmembrane region" description="Helical" evidence="8">
    <location>
        <begin position="804"/>
        <end position="824"/>
    </location>
</feature>
<dbReference type="GO" id="GO:0005789">
    <property type="term" value="C:endoplasmic reticulum membrane"/>
    <property type="evidence" value="ECO:0007669"/>
    <property type="project" value="UniProtKB-SubCell"/>
</dbReference>
<feature type="compositionally biased region" description="Basic and acidic residues" evidence="9">
    <location>
        <begin position="85"/>
        <end position="95"/>
    </location>
</feature>
<dbReference type="Proteomes" id="UP000549091">
    <property type="component" value="Unassembled WGS sequence"/>
</dbReference>
<comment type="caution">
    <text evidence="12">The sequence shown here is derived from an EMBL/GenBank/DDBJ whole genome shotgun (WGS) entry which is preliminary data.</text>
</comment>
<comment type="function">
    <text evidence="1 8">Regulates ADAM17 protease, a sheddase of the epidermal growth factor (EGF) receptor ligands and TNF, thereby plays a role in sleep, cell survival, proliferation, migration and inflammation. Does not exhibit any protease activity on its own.</text>
</comment>
<keyword evidence="6 8" id="KW-1133">Transmembrane helix</keyword>
<dbReference type="GO" id="GO:0050709">
    <property type="term" value="P:negative regulation of protein secretion"/>
    <property type="evidence" value="ECO:0007669"/>
    <property type="project" value="UniProtKB-UniRule"/>
</dbReference>
<evidence type="ECO:0000256" key="1">
    <source>
        <dbReference type="ARBA" id="ARBA00002661"/>
    </source>
</evidence>
<dbReference type="PANTHER" id="PTHR45965:SF2">
    <property type="entry name" value="INACTIVE RHOMBOID PROTEIN 2"/>
    <property type="match status" value="1"/>
</dbReference>
<feature type="transmembrane region" description="Helical" evidence="8">
    <location>
        <begin position="405"/>
        <end position="428"/>
    </location>
</feature>
<proteinExistence type="inferred from homology"/>
<keyword evidence="13" id="KW-1185">Reference proteome</keyword>
<dbReference type="InterPro" id="IPR035952">
    <property type="entry name" value="Rhomboid-like_sf"/>
</dbReference>
<evidence type="ECO:0000256" key="5">
    <source>
        <dbReference type="ARBA" id="ARBA00022824"/>
    </source>
</evidence>
<dbReference type="SUPFAM" id="SSF144091">
    <property type="entry name" value="Rhomboid-like"/>
    <property type="match status" value="1"/>
</dbReference>
<dbReference type="FunFam" id="1.20.1540.10:FF:000001">
    <property type="entry name" value="Putative inactive rhomboid protein 1"/>
    <property type="match status" value="1"/>
</dbReference>
<feature type="non-terminal residue" evidence="12">
    <location>
        <position position="1"/>
    </location>
</feature>
<evidence type="ECO:0000259" key="11">
    <source>
        <dbReference type="Pfam" id="PF12595"/>
    </source>
</evidence>
<feature type="transmembrane region" description="Helical" evidence="8">
    <location>
        <begin position="692"/>
        <end position="711"/>
    </location>
</feature>
<feature type="region of interest" description="Disordered" evidence="9">
    <location>
        <begin position="1"/>
        <end position="46"/>
    </location>
</feature>
<keyword evidence="4 8" id="KW-0812">Transmembrane</keyword>
<dbReference type="GO" id="GO:0042058">
    <property type="term" value="P:regulation of epidermal growth factor receptor signaling pathway"/>
    <property type="evidence" value="ECO:0007669"/>
    <property type="project" value="UniProtKB-UniRule"/>
</dbReference>
<organism evidence="12 13">
    <name type="scientific">Nesospiza acunhae</name>
    <dbReference type="NCBI Taxonomy" id="381881"/>
    <lineage>
        <taxon>Eukaryota</taxon>
        <taxon>Metazoa</taxon>
        <taxon>Chordata</taxon>
        <taxon>Craniata</taxon>
        <taxon>Vertebrata</taxon>
        <taxon>Euteleostomi</taxon>
        <taxon>Archelosauria</taxon>
        <taxon>Archosauria</taxon>
        <taxon>Dinosauria</taxon>
        <taxon>Saurischia</taxon>
        <taxon>Theropoda</taxon>
        <taxon>Coelurosauria</taxon>
        <taxon>Aves</taxon>
        <taxon>Neognathae</taxon>
        <taxon>Neoaves</taxon>
        <taxon>Telluraves</taxon>
        <taxon>Australaves</taxon>
        <taxon>Passeriformes</taxon>
        <taxon>Thraupidae</taxon>
        <taxon>Nesospiza</taxon>
    </lineage>
</organism>
<feature type="transmembrane region" description="Helical" evidence="8">
    <location>
        <begin position="656"/>
        <end position="680"/>
    </location>
</feature>
<dbReference type="InterPro" id="IPR051512">
    <property type="entry name" value="Inactive_Rhomboid"/>
</dbReference>
<dbReference type="AlphaFoldDB" id="A0A7K7S237"/>
<keyword evidence="7 8" id="KW-0472">Membrane</keyword>
<dbReference type="Pfam" id="PF12595">
    <property type="entry name" value="iRhom1-2_N"/>
    <property type="match status" value="1"/>
</dbReference>
<evidence type="ECO:0000256" key="2">
    <source>
        <dbReference type="ARBA" id="ARBA00004477"/>
    </source>
</evidence>
<feature type="non-terminal residue" evidence="12">
    <location>
        <position position="855"/>
    </location>
</feature>
<feature type="domain" description="Inactive rhomboid protein 1/2 N-terminal" evidence="11">
    <location>
        <begin position="117"/>
        <end position="314"/>
    </location>
</feature>
<feature type="transmembrane region" description="Helical" evidence="8">
    <location>
        <begin position="773"/>
        <end position="792"/>
    </location>
</feature>
<feature type="region of interest" description="Disordered" evidence="9">
    <location>
        <begin position="67"/>
        <end position="105"/>
    </location>
</feature>
<evidence type="ECO:0000259" key="10">
    <source>
        <dbReference type="Pfam" id="PF01694"/>
    </source>
</evidence>
<dbReference type="GO" id="GO:0004252">
    <property type="term" value="F:serine-type endopeptidase activity"/>
    <property type="evidence" value="ECO:0007669"/>
    <property type="project" value="InterPro"/>
</dbReference>
<reference evidence="12 13" key="1">
    <citation type="submission" date="2019-09" db="EMBL/GenBank/DDBJ databases">
        <title>Bird 10,000 Genomes (B10K) Project - Family phase.</title>
        <authorList>
            <person name="Zhang G."/>
        </authorList>
    </citation>
    <scope>NUCLEOTIDE SEQUENCE [LARGE SCALE GENOMIC DNA]</scope>
    <source>
        <strain evidence="12">OUT-0053</strain>
        <tissue evidence="12">Muscle</tissue>
    </source>
</reference>
<comment type="subcellular location">
    <subcellularLocation>
        <location evidence="2 8">Endoplasmic reticulum membrane</location>
        <topology evidence="2 8">Multi-pass membrane protein</topology>
    </subcellularLocation>
</comment>
<dbReference type="InterPro" id="IPR022764">
    <property type="entry name" value="Peptidase_S54_rhomboid_dom"/>
</dbReference>
<name>A0A7K7S237_9PASS</name>
<feature type="transmembrane region" description="Helical" evidence="8">
    <location>
        <begin position="747"/>
        <end position="767"/>
    </location>
</feature>